<dbReference type="Pfam" id="PF25973">
    <property type="entry name" value="BSH_CzcB"/>
    <property type="match status" value="1"/>
</dbReference>
<reference evidence="5 6" key="1">
    <citation type="submission" date="2016-06" db="EMBL/GenBank/DDBJ databases">
        <title>Draft genome of Moraxella lacunata CCUG 57757A.</title>
        <authorList>
            <person name="Salva-Serra F."/>
            <person name="Engstrom-Jakobsson H."/>
            <person name="Thorell K."/>
            <person name="Gonzales-Siles L."/>
            <person name="Karlsson R."/>
            <person name="Boulund F."/>
            <person name="Engstrand L."/>
            <person name="Kristiansson E."/>
            <person name="Moore E."/>
        </authorList>
    </citation>
    <scope>NUCLEOTIDE SEQUENCE [LARGE SCALE GENOMIC DNA]</scope>
    <source>
        <strain evidence="5 6">CCUG 57757A</strain>
    </source>
</reference>
<comment type="caution">
    <text evidence="5">The sequence shown here is derived from an EMBL/GenBank/DDBJ whole genome shotgun (WGS) entry which is preliminary data.</text>
</comment>
<dbReference type="Gene3D" id="2.40.420.20">
    <property type="match status" value="1"/>
</dbReference>
<keyword evidence="3" id="KW-0472">Membrane</keyword>
<evidence type="ECO:0000256" key="2">
    <source>
        <dbReference type="SAM" id="Coils"/>
    </source>
</evidence>
<feature type="coiled-coil region" evidence="2">
    <location>
        <begin position="118"/>
        <end position="145"/>
    </location>
</feature>
<feature type="domain" description="CzcB-like barrel-sandwich hybrid" evidence="4">
    <location>
        <begin position="84"/>
        <end position="216"/>
    </location>
</feature>
<dbReference type="RefSeq" id="WP_065256704.1">
    <property type="nucleotide sequence ID" value="NZ_JARDJM010000031.1"/>
</dbReference>
<proteinExistence type="inferred from homology"/>
<dbReference type="Proteomes" id="UP000092607">
    <property type="component" value="Unassembled WGS sequence"/>
</dbReference>
<dbReference type="AlphaFoldDB" id="A0A1B8PVE2"/>
<name>A0A1B8PVE2_MORLA</name>
<dbReference type="InterPro" id="IPR006143">
    <property type="entry name" value="RND_pump_MFP"/>
</dbReference>
<accession>A0A1B8PVE2</accession>
<protein>
    <recommendedName>
        <fullName evidence="4">CzcB-like barrel-sandwich hybrid domain-containing protein</fullName>
    </recommendedName>
</protein>
<evidence type="ECO:0000256" key="3">
    <source>
        <dbReference type="SAM" id="Phobius"/>
    </source>
</evidence>
<sequence>MNKPTFNPKNPLLWAMCAIALVVFGVLIGRITAKPSETARPTSATSADAPDNTKVAMTVQATTPSPMLVSDSLSASGVMSAKETAEVSAKITGATIEQVLVEVGDHVKAGQVLAVLDKDTMSENAVQAQADYEQARASREQAQADLARVEPLLAIDAVSRQQVDSYRTALKQAQATEKASLARLSTAKSNLNNTQIIAPVAGIISAKNAQVGVLVSGTPLFSIIKGGRLEWQATLSPADAERIHVGQQAQVVVGDESVAGQVTHLSPTANAGREIVVHVAMPAHSALRAGTYQRGQFVLGSQSHHAIPSSAVMSTDGYDYVWQLAKTDQIDIYQTQRQKITVLAREQDKVATDLPSDTLIVANGVSFLNENDLVNIVMIQDMTKDTTQAMTENKAQNP</sequence>
<comment type="similarity">
    <text evidence="1">Belongs to the membrane fusion protein (MFP) (TC 8.A.1) family.</text>
</comment>
<dbReference type="OrthoDB" id="7265739at2"/>
<evidence type="ECO:0000259" key="4">
    <source>
        <dbReference type="Pfam" id="PF25973"/>
    </source>
</evidence>
<dbReference type="EMBL" id="LZMS01000117">
    <property type="protein sequence ID" value="OBX59175.1"/>
    <property type="molecule type" value="Genomic_DNA"/>
</dbReference>
<dbReference type="PANTHER" id="PTHR30469:SF15">
    <property type="entry name" value="HLYD FAMILY OF SECRETION PROTEINS"/>
    <property type="match status" value="1"/>
</dbReference>
<dbReference type="Gene3D" id="2.40.30.170">
    <property type="match status" value="1"/>
</dbReference>
<dbReference type="PANTHER" id="PTHR30469">
    <property type="entry name" value="MULTIDRUG RESISTANCE PROTEIN MDTA"/>
    <property type="match status" value="1"/>
</dbReference>
<gene>
    <name evidence="5" type="ORF">A9309_11795</name>
</gene>
<dbReference type="Gene3D" id="1.10.287.470">
    <property type="entry name" value="Helix hairpin bin"/>
    <property type="match status" value="1"/>
</dbReference>
<evidence type="ECO:0000256" key="1">
    <source>
        <dbReference type="ARBA" id="ARBA00009477"/>
    </source>
</evidence>
<evidence type="ECO:0000313" key="6">
    <source>
        <dbReference type="Proteomes" id="UP000092607"/>
    </source>
</evidence>
<dbReference type="GO" id="GO:1990281">
    <property type="term" value="C:efflux pump complex"/>
    <property type="evidence" value="ECO:0007669"/>
    <property type="project" value="TreeGrafter"/>
</dbReference>
<keyword evidence="3" id="KW-1133">Transmembrane helix</keyword>
<dbReference type="SUPFAM" id="SSF111369">
    <property type="entry name" value="HlyD-like secretion proteins"/>
    <property type="match status" value="1"/>
</dbReference>
<dbReference type="InterPro" id="IPR058647">
    <property type="entry name" value="BSH_CzcB-like"/>
</dbReference>
<feature type="transmembrane region" description="Helical" evidence="3">
    <location>
        <begin position="12"/>
        <end position="33"/>
    </location>
</feature>
<keyword evidence="3" id="KW-0812">Transmembrane</keyword>
<evidence type="ECO:0000313" key="5">
    <source>
        <dbReference type="EMBL" id="OBX59175.1"/>
    </source>
</evidence>
<organism evidence="5 6">
    <name type="scientific">Moraxella lacunata</name>
    <dbReference type="NCBI Taxonomy" id="477"/>
    <lineage>
        <taxon>Bacteria</taxon>
        <taxon>Pseudomonadati</taxon>
        <taxon>Pseudomonadota</taxon>
        <taxon>Gammaproteobacteria</taxon>
        <taxon>Moraxellales</taxon>
        <taxon>Moraxellaceae</taxon>
        <taxon>Moraxella</taxon>
    </lineage>
</organism>
<keyword evidence="2" id="KW-0175">Coiled coil</keyword>
<dbReference type="Gene3D" id="2.40.50.100">
    <property type="match status" value="1"/>
</dbReference>
<dbReference type="NCBIfam" id="TIGR01730">
    <property type="entry name" value="RND_mfp"/>
    <property type="match status" value="1"/>
</dbReference>
<dbReference type="GO" id="GO:0015562">
    <property type="term" value="F:efflux transmembrane transporter activity"/>
    <property type="evidence" value="ECO:0007669"/>
    <property type="project" value="TreeGrafter"/>
</dbReference>